<reference evidence="2" key="1">
    <citation type="submission" date="2014-02" db="EMBL/GenBank/DDBJ databases">
        <authorList>
            <person name="Genoscope - CEA"/>
        </authorList>
    </citation>
    <scope>NUCLEOTIDE SEQUENCE</scope>
    <source>
        <strain evidence="2">LS3</strain>
    </source>
</reference>
<reference evidence="2" key="2">
    <citation type="submission" date="2014-06" db="EMBL/GenBank/DDBJ databases">
        <title>The complete genome of Blastobotrys (Arxula) adeninivorans LS3 - a yeast of biotechnological interest.</title>
        <authorList>
            <person name="Kunze G."/>
            <person name="Gaillardin C."/>
            <person name="Czernicka M."/>
            <person name="Durrens P."/>
            <person name="Martin T."/>
            <person name="Boer E."/>
            <person name="Gabaldon T."/>
            <person name="Cruz J."/>
            <person name="Talla E."/>
            <person name="Marck C."/>
            <person name="Goffeau A."/>
            <person name="Barbe V."/>
            <person name="Baret P."/>
            <person name="Baronian K."/>
            <person name="Beier S."/>
            <person name="Bleykasten C."/>
            <person name="Bode R."/>
            <person name="Casaregola S."/>
            <person name="Despons L."/>
            <person name="Fairhead C."/>
            <person name="Giersberg M."/>
            <person name="Gierski P."/>
            <person name="Hahnel U."/>
            <person name="Hartmann A."/>
            <person name="Jankowska D."/>
            <person name="Jubin C."/>
            <person name="Jung P."/>
            <person name="Lafontaine I."/>
            <person name="Leh-Louis V."/>
            <person name="Lemaire M."/>
            <person name="Marcet-Houben M."/>
            <person name="Mascher M."/>
            <person name="Morel G."/>
            <person name="Richard G.-F."/>
            <person name="Riechen J."/>
            <person name="Sacerdot C."/>
            <person name="Sarkar A."/>
            <person name="Savel G."/>
            <person name="Schacherer J."/>
            <person name="Sherman D."/>
            <person name="Straub M.-L."/>
            <person name="Stein N."/>
            <person name="Thierry A."/>
            <person name="Trautwein-Schult A."/>
            <person name="Westhof E."/>
            <person name="Worch S."/>
            <person name="Dujon B."/>
            <person name="Souciet J.-L."/>
            <person name="Wincker P."/>
            <person name="Scholz U."/>
            <person name="Neuveglise N."/>
        </authorList>
    </citation>
    <scope>NUCLEOTIDE SEQUENCE</scope>
    <source>
        <strain evidence="2">LS3</strain>
    </source>
</reference>
<evidence type="ECO:0000313" key="2">
    <source>
        <dbReference type="EMBL" id="CDP33272.1"/>
    </source>
</evidence>
<proteinExistence type="predicted"/>
<dbReference type="EMBL" id="HG937691">
    <property type="protein sequence ID" value="CDP33272.1"/>
    <property type="molecule type" value="Genomic_DNA"/>
</dbReference>
<protein>
    <submittedName>
        <fullName evidence="2">ARAD1A05742p</fullName>
    </submittedName>
</protein>
<gene>
    <name evidence="2" type="ORF">GNLVRS02_ARAD1A05742g</name>
</gene>
<feature type="compositionally biased region" description="Basic and acidic residues" evidence="1">
    <location>
        <begin position="105"/>
        <end position="126"/>
    </location>
</feature>
<sequence>MLFYQPPVWTNQHSGLHKPALQLRQHTHSTHTSVELSQRDERICIAGDTIPLLKYGDTEPRLDKISGGNESIRRSNRKRALSIGQFLNYASHPVHYQLSSQVTTGDRKSRSGAKEERRDTGDTDMM</sequence>
<name>A0A060T318_BLAAD</name>
<feature type="region of interest" description="Disordered" evidence="1">
    <location>
        <begin position="97"/>
        <end position="126"/>
    </location>
</feature>
<accession>A0A060T318</accession>
<organism evidence="2">
    <name type="scientific">Blastobotrys adeninivorans</name>
    <name type="common">Yeast</name>
    <name type="synonym">Arxula adeninivorans</name>
    <dbReference type="NCBI Taxonomy" id="409370"/>
    <lineage>
        <taxon>Eukaryota</taxon>
        <taxon>Fungi</taxon>
        <taxon>Dikarya</taxon>
        <taxon>Ascomycota</taxon>
        <taxon>Saccharomycotina</taxon>
        <taxon>Dipodascomycetes</taxon>
        <taxon>Dipodascales</taxon>
        <taxon>Trichomonascaceae</taxon>
        <taxon>Blastobotrys</taxon>
    </lineage>
</organism>
<dbReference type="AlphaFoldDB" id="A0A060T318"/>
<evidence type="ECO:0000256" key="1">
    <source>
        <dbReference type="SAM" id="MobiDB-lite"/>
    </source>
</evidence>